<evidence type="ECO:0000313" key="3">
    <source>
        <dbReference type="Proteomes" id="UP000249842"/>
    </source>
</evidence>
<keyword evidence="3" id="KW-1185">Reference proteome</keyword>
<sequence>MDAEAQLEGFIAKYSDAVAAQIRAARARMRERLPGATELVYDNYNALAIGYGANDKIGGLVFSIAAYPRWVSLFFARGAALDDPAGRLKGEGSQVRHIVLTDLAVLDEPEVRALMDQALARAQPPIAASGGGAAIIKSVSARQRPRRPA</sequence>
<protein>
    <recommendedName>
        <fullName evidence="1">YdhG-like domain-containing protein</fullName>
    </recommendedName>
</protein>
<name>A0A328B4U4_9CAUL</name>
<dbReference type="Pfam" id="PF08818">
    <property type="entry name" value="DUF1801"/>
    <property type="match status" value="1"/>
</dbReference>
<dbReference type="Proteomes" id="UP000249842">
    <property type="component" value="Unassembled WGS sequence"/>
</dbReference>
<proteinExistence type="predicted"/>
<evidence type="ECO:0000259" key="1">
    <source>
        <dbReference type="Pfam" id="PF08818"/>
    </source>
</evidence>
<organism evidence="2 3">
    <name type="scientific">Phenylobacterium hankyongense</name>
    <dbReference type="NCBI Taxonomy" id="1813876"/>
    <lineage>
        <taxon>Bacteria</taxon>
        <taxon>Pseudomonadati</taxon>
        <taxon>Pseudomonadota</taxon>
        <taxon>Alphaproteobacteria</taxon>
        <taxon>Caulobacterales</taxon>
        <taxon>Caulobacteraceae</taxon>
        <taxon>Phenylobacterium</taxon>
    </lineage>
</organism>
<dbReference type="OrthoDB" id="7619808at2"/>
<dbReference type="EMBL" id="QFYP01000001">
    <property type="protein sequence ID" value="RAK61585.1"/>
    <property type="molecule type" value="Genomic_DNA"/>
</dbReference>
<feature type="domain" description="YdhG-like" evidence="1">
    <location>
        <begin position="21"/>
        <end position="119"/>
    </location>
</feature>
<dbReference type="RefSeq" id="WP_111458875.1">
    <property type="nucleotide sequence ID" value="NZ_QFYP01000001.1"/>
</dbReference>
<dbReference type="AlphaFoldDB" id="A0A328B4U4"/>
<dbReference type="InterPro" id="IPR014922">
    <property type="entry name" value="YdhG-like"/>
</dbReference>
<evidence type="ECO:0000313" key="2">
    <source>
        <dbReference type="EMBL" id="RAK61585.1"/>
    </source>
</evidence>
<gene>
    <name evidence="2" type="ORF">DJ021_18165</name>
</gene>
<accession>A0A328B4U4</accession>
<comment type="caution">
    <text evidence="2">The sequence shown here is derived from an EMBL/GenBank/DDBJ whole genome shotgun (WGS) entry which is preliminary data.</text>
</comment>
<reference evidence="3" key="1">
    <citation type="submission" date="2018-05" db="EMBL/GenBank/DDBJ databases">
        <authorList>
            <person name="Li X."/>
        </authorList>
    </citation>
    <scope>NUCLEOTIDE SEQUENCE [LARGE SCALE GENOMIC DNA]</scope>
    <source>
        <strain evidence="3">HKS-05</strain>
    </source>
</reference>